<comment type="catalytic activity">
    <reaction evidence="7">
        <text>a 2'-deoxycytidine in DNA + S-adenosyl-L-methionine = an N(4)-methyl-2'-deoxycytidine in DNA + S-adenosyl-L-homocysteine + H(+)</text>
        <dbReference type="Rhea" id="RHEA:16857"/>
        <dbReference type="Rhea" id="RHEA-COMP:11369"/>
        <dbReference type="Rhea" id="RHEA-COMP:13674"/>
        <dbReference type="ChEBI" id="CHEBI:15378"/>
        <dbReference type="ChEBI" id="CHEBI:57856"/>
        <dbReference type="ChEBI" id="CHEBI:59789"/>
        <dbReference type="ChEBI" id="CHEBI:85452"/>
        <dbReference type="ChEBI" id="CHEBI:137933"/>
        <dbReference type="EC" id="2.1.1.113"/>
    </reaction>
</comment>
<dbReference type="InterPro" id="IPR029063">
    <property type="entry name" value="SAM-dependent_MTases_sf"/>
</dbReference>
<dbReference type="InterPro" id="IPR000241">
    <property type="entry name" value="RlmKL-like_Mtase"/>
</dbReference>
<dbReference type="InterPro" id="IPR017985">
    <property type="entry name" value="MeTrfase_CN4_CS"/>
</dbReference>
<dbReference type="Proteomes" id="UP000649617">
    <property type="component" value="Unassembled WGS sequence"/>
</dbReference>
<comment type="similarity">
    <text evidence="1">Belongs to the N(4)/N(6)-methyltransferase family. N(4) subfamily.</text>
</comment>
<name>A0A812IMW5_SYMPI</name>
<reference evidence="9" key="1">
    <citation type="submission" date="2021-02" db="EMBL/GenBank/DDBJ databases">
        <authorList>
            <person name="Dougan E. K."/>
            <person name="Rhodes N."/>
            <person name="Thang M."/>
            <person name="Chan C."/>
        </authorList>
    </citation>
    <scope>NUCLEOTIDE SEQUENCE</scope>
</reference>
<keyword evidence="4" id="KW-0808">Transferase</keyword>
<feature type="non-terminal residue" evidence="9">
    <location>
        <position position="1"/>
    </location>
</feature>
<evidence type="ECO:0000256" key="7">
    <source>
        <dbReference type="ARBA" id="ARBA00049120"/>
    </source>
</evidence>
<dbReference type="InterPro" id="IPR053943">
    <property type="entry name" value="RlmKL-like_Mtase_CS"/>
</dbReference>
<sequence>GQWAQVLALQPWQQRFCRPDPEEGPSEVTDLLADALRYQWLYGYPGVPDGEEQLTHGFFKYVASMQALTARQLLRLNPSASSILDPFCGSGTVLIEAARAGRAATGSDASPLAAFVARHHTDVEGVSLDELRAQADVVAPANELELGWNDLRSRLGALPEGSVTSALWFCLLVALQRAGDGDAAYALSGSKSFVVSQSSEDPPQELAGPMFVGTVQLYAAQLAALRASMPFPECLVRTGLGDARLLKLSQPVDAVITSPPYPGVYNYANAALLTQSRLAGALGASLELSQFFGEAEDPARLTSNEIGSLAQREKLGRSIPADEFRETWQKQQEEWLQAVWRNLVPGGTATLVIGDGSDLDNLASTKAAAEAVGFLVVGSATIRMASGMPRRFASKGMRRTEHVLHL</sequence>
<protein>
    <recommendedName>
        <fullName evidence="2">site-specific DNA-methyltransferase (cytosine-N(4)-specific)</fullName>
        <ecNumber evidence="2">2.1.1.113</ecNumber>
    </recommendedName>
</protein>
<evidence type="ECO:0000256" key="3">
    <source>
        <dbReference type="ARBA" id="ARBA00022603"/>
    </source>
</evidence>
<dbReference type="GO" id="GO:0032259">
    <property type="term" value="P:methylation"/>
    <property type="evidence" value="ECO:0007669"/>
    <property type="project" value="UniProtKB-KW"/>
</dbReference>
<dbReference type="AlphaFoldDB" id="A0A812IMW5"/>
<evidence type="ECO:0000256" key="4">
    <source>
        <dbReference type="ARBA" id="ARBA00022679"/>
    </source>
</evidence>
<proteinExistence type="inferred from homology"/>
<keyword evidence="5" id="KW-0949">S-adenosyl-L-methionine</keyword>
<gene>
    <name evidence="9" type="ORF">SPIL2461_LOCUS537</name>
</gene>
<keyword evidence="3" id="KW-0489">Methyltransferase</keyword>
<dbReference type="Pfam" id="PF01170">
    <property type="entry name" value="UPF0020"/>
    <property type="match status" value="1"/>
</dbReference>
<dbReference type="EMBL" id="CAJNIZ010000422">
    <property type="protein sequence ID" value="CAE7161621.1"/>
    <property type="molecule type" value="Genomic_DNA"/>
</dbReference>
<dbReference type="GO" id="GO:0015667">
    <property type="term" value="F:site-specific DNA-methyltransferase (cytosine-N4-specific) activity"/>
    <property type="evidence" value="ECO:0007669"/>
    <property type="project" value="UniProtKB-EC"/>
</dbReference>
<dbReference type="EC" id="2.1.1.113" evidence="2"/>
<dbReference type="PRINTS" id="PR00507">
    <property type="entry name" value="N12N6MTFRASE"/>
</dbReference>
<dbReference type="Gene3D" id="3.40.50.150">
    <property type="entry name" value="Vaccinia Virus protein VP39"/>
    <property type="match status" value="2"/>
</dbReference>
<organism evidence="9 10">
    <name type="scientific">Symbiodinium pilosum</name>
    <name type="common">Dinoflagellate</name>
    <dbReference type="NCBI Taxonomy" id="2952"/>
    <lineage>
        <taxon>Eukaryota</taxon>
        <taxon>Sar</taxon>
        <taxon>Alveolata</taxon>
        <taxon>Dinophyceae</taxon>
        <taxon>Suessiales</taxon>
        <taxon>Symbiodiniaceae</taxon>
        <taxon>Symbiodinium</taxon>
    </lineage>
</organism>
<evidence type="ECO:0000256" key="2">
    <source>
        <dbReference type="ARBA" id="ARBA00012185"/>
    </source>
</evidence>
<evidence type="ECO:0000256" key="1">
    <source>
        <dbReference type="ARBA" id="ARBA00010203"/>
    </source>
</evidence>
<evidence type="ECO:0000259" key="8">
    <source>
        <dbReference type="Pfam" id="PF01170"/>
    </source>
</evidence>
<dbReference type="GO" id="GO:0043527">
    <property type="term" value="C:tRNA methyltransferase complex"/>
    <property type="evidence" value="ECO:0007669"/>
    <property type="project" value="UniProtKB-ARBA"/>
</dbReference>
<evidence type="ECO:0000256" key="5">
    <source>
        <dbReference type="ARBA" id="ARBA00022691"/>
    </source>
</evidence>
<accession>A0A812IMW5</accession>
<feature type="non-terminal residue" evidence="9">
    <location>
        <position position="406"/>
    </location>
</feature>
<dbReference type="OrthoDB" id="418661at2759"/>
<evidence type="ECO:0000256" key="6">
    <source>
        <dbReference type="ARBA" id="ARBA00022747"/>
    </source>
</evidence>
<feature type="domain" description="Ribosomal RNA large subunit methyltransferase K/L-like methyltransferase" evidence="8">
    <location>
        <begin position="63"/>
        <end position="105"/>
    </location>
</feature>
<evidence type="ECO:0000313" key="10">
    <source>
        <dbReference type="Proteomes" id="UP000649617"/>
    </source>
</evidence>
<evidence type="ECO:0000313" key="9">
    <source>
        <dbReference type="EMBL" id="CAE7161621.1"/>
    </source>
</evidence>
<dbReference type="GO" id="GO:0003677">
    <property type="term" value="F:DNA binding"/>
    <property type="evidence" value="ECO:0007669"/>
    <property type="project" value="InterPro"/>
</dbReference>
<comment type="caution">
    <text evidence="9">The sequence shown here is derived from an EMBL/GenBank/DDBJ whole genome shotgun (WGS) entry which is preliminary data.</text>
</comment>
<keyword evidence="10" id="KW-1185">Reference proteome</keyword>
<dbReference type="PROSITE" id="PS01261">
    <property type="entry name" value="UPF0020"/>
    <property type="match status" value="1"/>
</dbReference>
<dbReference type="SUPFAM" id="SSF53335">
    <property type="entry name" value="S-adenosyl-L-methionine-dependent methyltransferases"/>
    <property type="match status" value="1"/>
</dbReference>
<keyword evidence="6" id="KW-0680">Restriction system</keyword>
<dbReference type="PROSITE" id="PS00093">
    <property type="entry name" value="N4_MTASE"/>
    <property type="match status" value="1"/>
</dbReference>
<dbReference type="GO" id="GO:0009307">
    <property type="term" value="P:DNA restriction-modification system"/>
    <property type="evidence" value="ECO:0007669"/>
    <property type="project" value="UniProtKB-KW"/>
</dbReference>